<dbReference type="EMBL" id="JADMNK010000001">
    <property type="protein sequence ID" value="MBZ0057036.1"/>
    <property type="molecule type" value="Genomic_DNA"/>
</dbReference>
<comment type="caution">
    <text evidence="2">The sequence shown here is derived from an EMBL/GenBank/DDBJ whole genome shotgun (WGS) entry which is preliminary data.</text>
</comment>
<accession>A0ABS7RUI0</accession>
<evidence type="ECO:0000313" key="3">
    <source>
        <dbReference type="Proteomes" id="UP000706580"/>
    </source>
</evidence>
<proteinExistence type="predicted"/>
<gene>
    <name evidence="2" type="ORF">ITX56_04260</name>
</gene>
<evidence type="ECO:0000256" key="1">
    <source>
        <dbReference type="SAM" id="Coils"/>
    </source>
</evidence>
<sequence>MTKGTQQSSLDNVSKNTVVNGEHGPQVYFHPGSATLLCVDAKDNRLLIQEQLKMTALLENQKKAQIALDELNFEMLTQAGKQPQRAYESKLQSTYQQLNDANEKLKAELKTLTAKVPEGELLDENSKGSAIGLMELIPLQKTAGFKSTYVRSDKIRSHWRKYKLSEVDKKRGEASFIKYEAKEVTGIDADGNETKKIVRSGKIDAEELKKQLKEASVSLKFEDELLEDCNFVLTDWAKKMNKGLTWPKENDKPDDESTYHQYVDISAQAQLMRYSQGAGLSAEFNPLEKKASAKMEGHSSFALGEAKASAELFIPDRLGTALLFPAKATAGVAGGVCNMGAIRYTINAVLSGNAGASLGIELGVEADFSGEMAKGYGIKGSPAKLTPPPPPGQRTINLTIPQPDIQAGAEIGVFAGVQAGGNVSGAIEWFDPHPDDGNKNVQDSNKQIVNKEAKFTAIAKLSLGVTAQAGAGGTAVFYVTYINSRFRIYCKAALCWGVGAKGSLGFEVDGNSFAAFMKSFLYMLRNVDYQKLEQMMKGDAFRALCAIPLVMAAQGIQAIDAMYKESSNIIDGLKLDLEDENSRVKLMESILNNPDQLKYTPPETKGAVIATLIDNNWADWVDPRNQNNDFFSVNSWKIGPLKRRKQAVFKALKWVQSQADYNNVMQHLTTSPGERKGDKGLNEQDVIKFLGIGERSLFFYTHYGEKLALLYGNLRTSVDHDDPFVSIPDHEMDEYLAMVDEQHPANSLMKNTMMA</sequence>
<dbReference type="RefSeq" id="WP_223073962.1">
    <property type="nucleotide sequence ID" value="NZ_JADMNK010000001.1"/>
</dbReference>
<feature type="coiled-coil region" evidence="1">
    <location>
        <begin position="84"/>
        <end position="115"/>
    </location>
</feature>
<evidence type="ECO:0000313" key="2">
    <source>
        <dbReference type="EMBL" id="MBZ0057036.1"/>
    </source>
</evidence>
<organism evidence="2 3">
    <name type="scientific">Leclercia barmai</name>
    <dbReference type="NCBI Taxonomy" id="2785629"/>
    <lineage>
        <taxon>Bacteria</taxon>
        <taxon>Pseudomonadati</taxon>
        <taxon>Pseudomonadota</taxon>
        <taxon>Gammaproteobacteria</taxon>
        <taxon>Enterobacterales</taxon>
        <taxon>Enterobacteriaceae</taxon>
        <taxon>Leclercia</taxon>
    </lineage>
</organism>
<keyword evidence="3" id="KW-1185">Reference proteome</keyword>
<reference evidence="2 3" key="1">
    <citation type="submission" date="2020-11" db="EMBL/GenBank/DDBJ databases">
        <title>Draft Genome of Enterobacter sp. strain EMC7.</title>
        <authorList>
            <person name="Barman P."/>
            <person name="Sinha S."/>
            <person name="Sen S."/>
            <person name="Chakraborty R."/>
        </authorList>
    </citation>
    <scope>NUCLEOTIDE SEQUENCE [LARGE SCALE GENOMIC DNA]</scope>
    <source>
        <strain evidence="2 3">EMC7</strain>
    </source>
</reference>
<dbReference type="Proteomes" id="UP000706580">
    <property type="component" value="Unassembled WGS sequence"/>
</dbReference>
<keyword evidence="1" id="KW-0175">Coiled coil</keyword>
<name>A0ABS7RUI0_9ENTR</name>
<protein>
    <submittedName>
        <fullName evidence="2">Uncharacterized protein</fullName>
    </submittedName>
</protein>